<keyword evidence="3" id="KW-0012">Acyltransferase</keyword>
<evidence type="ECO:0000313" key="8">
    <source>
        <dbReference type="EMBL" id="PWI67571.1"/>
    </source>
</evidence>
<dbReference type="CDD" id="cd07990">
    <property type="entry name" value="LPLAT_LCLAT1-like"/>
    <property type="match status" value="1"/>
</dbReference>
<dbReference type="InterPro" id="IPR002123">
    <property type="entry name" value="Plipid/glycerol_acylTrfase"/>
</dbReference>
<dbReference type="PANTHER" id="PTHR10983:SF24">
    <property type="entry name" value="1-ACYLGLYCEROL-3-PHOSPHATE O-ACYLTRANSFERASE 3, ISOFORM E-RELATED"/>
    <property type="match status" value="1"/>
</dbReference>
<comment type="similarity">
    <text evidence="1">Belongs to the 1-acyl-sn-glycerol-3-phosphate acyltransferase family.</text>
</comment>
<evidence type="ECO:0000313" key="10">
    <source>
        <dbReference type="Proteomes" id="UP001287286"/>
    </source>
</evidence>
<dbReference type="GO" id="GO:0003841">
    <property type="term" value="F:1-acylglycerol-3-phosphate O-acyltransferase activity"/>
    <property type="evidence" value="ECO:0007669"/>
    <property type="project" value="TreeGrafter"/>
</dbReference>
<feature type="domain" description="Phospholipid/glycerol acyltransferase" evidence="6">
    <location>
        <begin position="168"/>
        <end position="290"/>
    </location>
</feature>
<dbReference type="EMBL" id="LCWV01000018">
    <property type="protein sequence ID" value="PWI67571.1"/>
    <property type="molecule type" value="Genomic_DNA"/>
</dbReference>
<keyword evidence="5" id="KW-0812">Transmembrane</keyword>
<evidence type="ECO:0000313" key="9">
    <source>
        <dbReference type="Proteomes" id="UP000245956"/>
    </source>
</evidence>
<feature type="transmembrane region" description="Helical" evidence="5">
    <location>
        <begin position="135"/>
        <end position="153"/>
    </location>
</feature>
<keyword evidence="5" id="KW-0472">Membrane</keyword>
<feature type="transmembrane region" description="Helical" evidence="5">
    <location>
        <begin position="69"/>
        <end position="91"/>
    </location>
</feature>
<dbReference type="PANTHER" id="PTHR10983">
    <property type="entry name" value="1-ACYLGLYCEROL-3-PHOSPHATE ACYLTRANSFERASE-RELATED"/>
    <property type="match status" value="1"/>
</dbReference>
<evidence type="ECO:0000256" key="5">
    <source>
        <dbReference type="SAM" id="Phobius"/>
    </source>
</evidence>
<keyword evidence="5" id="KW-1133">Transmembrane helix</keyword>
<dbReference type="AlphaFoldDB" id="A0A2U3DZ79"/>
<organism evidence="8 9">
    <name type="scientific">Purpureocillium lilacinum</name>
    <name type="common">Paecilomyces lilacinus</name>
    <dbReference type="NCBI Taxonomy" id="33203"/>
    <lineage>
        <taxon>Eukaryota</taxon>
        <taxon>Fungi</taxon>
        <taxon>Dikarya</taxon>
        <taxon>Ascomycota</taxon>
        <taxon>Pezizomycotina</taxon>
        <taxon>Sordariomycetes</taxon>
        <taxon>Hypocreomycetidae</taxon>
        <taxon>Hypocreales</taxon>
        <taxon>Ophiocordycipitaceae</taxon>
        <taxon>Purpureocillium</taxon>
    </lineage>
</organism>
<feature type="transmembrane region" description="Helical" evidence="5">
    <location>
        <begin position="103"/>
        <end position="123"/>
    </location>
</feature>
<comment type="caution">
    <text evidence="8">The sequence shown here is derived from an EMBL/GenBank/DDBJ whole genome shotgun (WGS) entry which is preliminary data.</text>
</comment>
<dbReference type="Proteomes" id="UP001287286">
    <property type="component" value="Unassembled WGS sequence"/>
</dbReference>
<dbReference type="SMART" id="SM00563">
    <property type="entry name" value="PlsC"/>
    <property type="match status" value="1"/>
</dbReference>
<reference evidence="8 9" key="2">
    <citation type="journal article" date="2016" name="Front. Microbiol.">
        <title>Genome and transcriptome sequences reveal the specific parasitism of the nematophagous Purpureocillium lilacinum 36-1.</title>
        <authorList>
            <person name="Xie J."/>
            <person name="Li S."/>
            <person name="Mo C."/>
            <person name="Xiao X."/>
            <person name="Peng D."/>
            <person name="Wang G."/>
            <person name="Xiao Y."/>
        </authorList>
    </citation>
    <scope>NUCLEOTIDE SEQUENCE [LARGE SCALE GENOMIC DNA]</scope>
    <source>
        <strain evidence="8 9">36-1</strain>
    </source>
</reference>
<name>A0A2U3DZ79_PURLI</name>
<evidence type="ECO:0000259" key="6">
    <source>
        <dbReference type="SMART" id="SM00563"/>
    </source>
</evidence>
<evidence type="ECO:0000256" key="4">
    <source>
        <dbReference type="SAM" id="MobiDB-lite"/>
    </source>
</evidence>
<accession>A0A2U3DZ79</accession>
<keyword evidence="10" id="KW-1185">Reference proteome</keyword>
<keyword evidence="2" id="KW-0808">Transferase</keyword>
<dbReference type="Pfam" id="PF01553">
    <property type="entry name" value="Acyltransferase"/>
    <property type="match status" value="1"/>
</dbReference>
<protein>
    <recommendedName>
        <fullName evidence="6">Phospholipid/glycerol acyltransferase domain-containing protein</fullName>
    </recommendedName>
</protein>
<evidence type="ECO:0000256" key="3">
    <source>
        <dbReference type="ARBA" id="ARBA00023315"/>
    </source>
</evidence>
<proteinExistence type="inferred from homology"/>
<evidence type="ECO:0000313" key="7">
    <source>
        <dbReference type="EMBL" id="KAK4088737.1"/>
    </source>
</evidence>
<reference evidence="8" key="1">
    <citation type="submission" date="2015-05" db="EMBL/GenBank/DDBJ databases">
        <authorList>
            <person name="Wang D.B."/>
            <person name="Wang M."/>
        </authorList>
    </citation>
    <scope>NUCLEOTIDE SEQUENCE</scope>
    <source>
        <strain evidence="8">36-1</strain>
    </source>
</reference>
<dbReference type="SUPFAM" id="SSF69593">
    <property type="entry name" value="Glycerol-3-phosphate (1)-acyltransferase"/>
    <property type="match status" value="1"/>
</dbReference>
<dbReference type="GO" id="GO:0012505">
    <property type="term" value="C:endomembrane system"/>
    <property type="evidence" value="ECO:0007669"/>
    <property type="project" value="TreeGrafter"/>
</dbReference>
<sequence>MASCMLPQASHDNRRRPWAPASCPHPHRTAEVVASSARTGVARGSLNNYPGYPYRHRGLQAILGPRGPVVRLFICRLFAIMAAVATGTTSLTHLRGIALTLPWLLALLIADVALSAVLPLSLLGPRLVYDASSRIAAVIWAWIQLIFVSLNGADIGHSGDELPPGESAIVVANHVAWSDFYMIQALAIRAGMLGRCRYFAKVQLRLVPFLGWGLWAMGMPMVSRNWLRDRAELDRVFSGIVRDGYPTWLISFSEATRFTKKKYAESVAWCKKNDKPQPRHLLYPRTKGFITTVQHLRKAAHVKAVYDFTVAYRRQGGEFQEAPSMWQTLSVPGLSSRCGYEFHVHARRFPIDSLPKTDEGLAQWLESRWVQKGEWLESARQSWPAEGAAGSRST</sequence>
<evidence type="ECO:0000256" key="2">
    <source>
        <dbReference type="ARBA" id="ARBA00022679"/>
    </source>
</evidence>
<reference evidence="7" key="3">
    <citation type="submission" date="2023-11" db="EMBL/GenBank/DDBJ databases">
        <authorList>
            <person name="Beijen E."/>
            <person name="Ohm R.A."/>
        </authorList>
    </citation>
    <scope>NUCLEOTIDE SEQUENCE</scope>
    <source>
        <strain evidence="7">CBS 150709</strain>
    </source>
</reference>
<dbReference type="Pfam" id="PF16076">
    <property type="entry name" value="Acyltransf_C"/>
    <property type="match status" value="1"/>
</dbReference>
<dbReference type="EMBL" id="JAWRVI010000023">
    <property type="protein sequence ID" value="KAK4088737.1"/>
    <property type="molecule type" value="Genomic_DNA"/>
</dbReference>
<dbReference type="InterPro" id="IPR032098">
    <property type="entry name" value="Acyltransf_C"/>
</dbReference>
<feature type="region of interest" description="Disordered" evidence="4">
    <location>
        <begin position="1"/>
        <end position="24"/>
    </location>
</feature>
<gene>
    <name evidence="8" type="ORF">PCL_02925</name>
    <name evidence="7" type="ORF">Purlil1_6948</name>
</gene>
<evidence type="ECO:0000256" key="1">
    <source>
        <dbReference type="ARBA" id="ARBA00008655"/>
    </source>
</evidence>
<dbReference type="Proteomes" id="UP000245956">
    <property type="component" value="Unassembled WGS sequence"/>
</dbReference>
<reference evidence="7 10" key="4">
    <citation type="journal article" date="2024" name="Microbiol. Resour. Announc.">
        <title>Genome annotations for the ascomycete fungi Trichoderma harzianum, Trichoderma aggressivum, and Purpureocillium lilacinum.</title>
        <authorList>
            <person name="Beijen E.P.W."/>
            <person name="Ohm R.A."/>
        </authorList>
    </citation>
    <scope>NUCLEOTIDE SEQUENCE [LARGE SCALE GENOMIC DNA]</scope>
    <source>
        <strain evidence="7 10">CBS 150709</strain>
    </source>
</reference>